<dbReference type="PANTHER" id="PTHR47150">
    <property type="entry name" value="OS12G0169200 PROTEIN"/>
    <property type="match status" value="1"/>
</dbReference>
<dbReference type="Pfam" id="PF04827">
    <property type="entry name" value="Plant_tran"/>
    <property type="match status" value="1"/>
</dbReference>
<dbReference type="InterPro" id="IPR006912">
    <property type="entry name" value="Harbinger_derived_prot"/>
</dbReference>
<name>A0AAD9WZ78_9ROSI</name>
<protein>
    <recommendedName>
        <fullName evidence="3">Nuclease HARBI1</fullName>
    </recommendedName>
</protein>
<evidence type="ECO:0008006" key="3">
    <source>
        <dbReference type="Google" id="ProtNLM"/>
    </source>
</evidence>
<accession>A0AAD9WZ78</accession>
<comment type="caution">
    <text evidence="1">The sequence shown here is derived from an EMBL/GenBank/DDBJ whole genome shotgun (WGS) entry which is preliminary data.</text>
</comment>
<dbReference type="PANTHER" id="PTHR47150:SF7">
    <property type="entry name" value="NUCLEASE"/>
    <property type="match status" value="1"/>
</dbReference>
<evidence type="ECO:0000313" key="1">
    <source>
        <dbReference type="EMBL" id="KAK2649364.1"/>
    </source>
</evidence>
<dbReference type="Proteomes" id="UP001280121">
    <property type="component" value="Unassembled WGS sequence"/>
</dbReference>
<reference evidence="1" key="1">
    <citation type="journal article" date="2023" name="Plant J.">
        <title>Genome sequences and population genomics provide insights into the demographic history, inbreeding, and mutation load of two 'living fossil' tree species of Dipteronia.</title>
        <authorList>
            <person name="Feng Y."/>
            <person name="Comes H.P."/>
            <person name="Chen J."/>
            <person name="Zhu S."/>
            <person name="Lu R."/>
            <person name="Zhang X."/>
            <person name="Li P."/>
            <person name="Qiu J."/>
            <person name="Olsen K.M."/>
            <person name="Qiu Y."/>
        </authorList>
    </citation>
    <scope>NUCLEOTIDE SEQUENCE</scope>
    <source>
        <strain evidence="1">KIB01</strain>
    </source>
</reference>
<sequence>MGRSLFLRIVEKVVAYNNYFMQRRYNMGRLGEYLRSPNSTDVARLLRIAIDRGFPGMLGGLDCMHWKCKNCSTAWARQYASRSGSPTIILEATADYDLCIWHAYFGLPDMKNDINVLEASDFFSNLA</sequence>
<proteinExistence type="predicted"/>
<gene>
    <name evidence="1" type="ORF">Ddye_016853</name>
</gene>
<keyword evidence="2" id="KW-1185">Reference proteome</keyword>
<organism evidence="1 2">
    <name type="scientific">Dipteronia dyeriana</name>
    <dbReference type="NCBI Taxonomy" id="168575"/>
    <lineage>
        <taxon>Eukaryota</taxon>
        <taxon>Viridiplantae</taxon>
        <taxon>Streptophyta</taxon>
        <taxon>Embryophyta</taxon>
        <taxon>Tracheophyta</taxon>
        <taxon>Spermatophyta</taxon>
        <taxon>Magnoliopsida</taxon>
        <taxon>eudicotyledons</taxon>
        <taxon>Gunneridae</taxon>
        <taxon>Pentapetalae</taxon>
        <taxon>rosids</taxon>
        <taxon>malvids</taxon>
        <taxon>Sapindales</taxon>
        <taxon>Sapindaceae</taxon>
        <taxon>Hippocastanoideae</taxon>
        <taxon>Acereae</taxon>
        <taxon>Dipteronia</taxon>
    </lineage>
</organism>
<evidence type="ECO:0000313" key="2">
    <source>
        <dbReference type="Proteomes" id="UP001280121"/>
    </source>
</evidence>
<dbReference type="EMBL" id="JANJYI010000005">
    <property type="protein sequence ID" value="KAK2649364.1"/>
    <property type="molecule type" value="Genomic_DNA"/>
</dbReference>
<dbReference type="AlphaFoldDB" id="A0AAD9WZ78"/>